<dbReference type="PANTHER" id="PTHR32309:SF13">
    <property type="entry name" value="FERRIC ENTEROBACTIN TRANSPORT PROTEIN FEPE"/>
    <property type="match status" value="1"/>
</dbReference>
<evidence type="ECO:0000313" key="3">
    <source>
        <dbReference type="EMBL" id="BAD01822.1"/>
    </source>
</evidence>
<dbReference type="PhylomeDB" id="Q6ZES8"/>
<dbReference type="EnsemblBacteria" id="BAD01822">
    <property type="protein sequence ID" value="BAD01822"/>
    <property type="gene ID" value="BAD01822"/>
</dbReference>
<dbReference type="EMBL" id="AP004310">
    <property type="protein sequence ID" value="BAD01822.1"/>
    <property type="molecule type" value="Genomic_DNA"/>
</dbReference>
<dbReference type="AlphaFoldDB" id="Q6ZES8"/>
<keyword evidence="4" id="KW-1185">Reference proteome</keyword>
<evidence type="ECO:0000256" key="2">
    <source>
        <dbReference type="SAM" id="Phobius"/>
    </source>
</evidence>
<gene>
    <name evidence="3" type="ordered locus">sll5052</name>
</gene>
<dbReference type="Gene3D" id="3.40.50.300">
    <property type="entry name" value="P-loop containing nucleotide triphosphate hydrolases"/>
    <property type="match status" value="1"/>
</dbReference>
<keyword evidence="2" id="KW-0812">Transmembrane</keyword>
<dbReference type="Proteomes" id="UP000001425">
    <property type="component" value="Plasmid pSYSM"/>
</dbReference>
<dbReference type="IntAct" id="Q6ZES8">
    <property type="interactions" value="2"/>
</dbReference>
<evidence type="ECO:0000313" key="4">
    <source>
        <dbReference type="Proteomes" id="UP000001425"/>
    </source>
</evidence>
<evidence type="ECO:0000256" key="1">
    <source>
        <dbReference type="SAM" id="Coils"/>
    </source>
</evidence>
<dbReference type="GO" id="GO:0004713">
    <property type="term" value="F:protein tyrosine kinase activity"/>
    <property type="evidence" value="ECO:0000318"/>
    <property type="project" value="GO_Central"/>
</dbReference>
<organism evidence="3 4">
    <name type="scientific">Synechocystis sp. (strain ATCC 27184 / PCC 6803 / Kazusa)</name>
    <dbReference type="NCBI Taxonomy" id="1111708"/>
    <lineage>
        <taxon>Bacteria</taxon>
        <taxon>Bacillati</taxon>
        <taxon>Cyanobacteriota</taxon>
        <taxon>Cyanophyceae</taxon>
        <taxon>Synechococcales</taxon>
        <taxon>Merismopediaceae</taxon>
        <taxon>Synechocystis</taxon>
    </lineage>
</organism>
<dbReference type="InterPro" id="IPR050445">
    <property type="entry name" value="Bact_polysacc_biosynth/exp"/>
</dbReference>
<dbReference type="InterPro" id="IPR027417">
    <property type="entry name" value="P-loop_NTPase"/>
</dbReference>
<dbReference type="SUPFAM" id="SSF52540">
    <property type="entry name" value="P-loop containing nucleoside triphosphate hydrolases"/>
    <property type="match status" value="1"/>
</dbReference>
<accession>Q6ZES8</accession>
<keyword evidence="2" id="KW-1133">Transmembrane helix</keyword>
<dbReference type="GO" id="GO:0005886">
    <property type="term" value="C:plasma membrane"/>
    <property type="evidence" value="ECO:0000318"/>
    <property type="project" value="GO_Central"/>
</dbReference>
<geneLocation type="plasmid" evidence="3 4">
    <name>pSYSM</name>
</geneLocation>
<keyword evidence="2" id="KW-0472">Membrane</keyword>
<dbReference type="Pfam" id="PF06564">
    <property type="entry name" value="CBP_BcsQ"/>
    <property type="match status" value="1"/>
</dbReference>
<protein>
    <submittedName>
        <fullName evidence="3">Sll5052 protein</fullName>
    </submittedName>
</protein>
<feature type="coiled-coil region" evidence="1">
    <location>
        <begin position="246"/>
        <end position="313"/>
    </location>
</feature>
<name>Q6ZES8_SYNY3</name>
<dbReference type="InterPro" id="IPR017746">
    <property type="entry name" value="Cellulose_synthase_operon_BcsQ"/>
</dbReference>
<reference evidence="3 4" key="1">
    <citation type="journal article" date="2003" name="DNA Res.">
        <title>Structural analysis of four large plasmids harboring in a unicellular cyanobacterium, Synechocystis sp. PCC 6803.</title>
        <authorList>
            <person name="Kaneko T."/>
            <person name="Nakamura Y."/>
            <person name="Sasamoto S."/>
            <person name="Watanabe A."/>
            <person name="Kohara M."/>
            <person name="Matsumoto M."/>
            <person name="Shimpo S."/>
            <person name="Yamada M."/>
            <person name="Tabata S."/>
        </authorList>
    </citation>
    <scope>NUCLEOTIDE SEQUENCE [LARGE SCALE GENOMIC DNA]</scope>
    <source>
        <strain evidence="4">ATCC 27184 / PCC 6803 / Kazusa</strain>
    </source>
</reference>
<dbReference type="KEGG" id="syn:sll5052"/>
<keyword evidence="1" id="KW-0175">Coiled coil</keyword>
<sequence length="740" mass="82987">MAHDEAEEFLATEEAEIEAVSPPATSKNLVRVYLNLVLRKWFIIVAFAGAGLVVTSYLSTQDPSTYVGRFEILIEPVTSAEKLTDASVLTRSNDLPSQELLNLDYPTQLKILKSTVLLSKIAAEVHNILPQIPEAAMLQNLQKNLIVKRVQEGNSRFDYTKILEVIYEGNDAVLVETVLKVTAEQYLQYSLQERENSLQAGVSFIDEQIPILETQIRALQGQQRTLQQRYNIISPNQQATNLNEAYQANQLDIQKIDEELEELRSLKSNLESTLGLSPSEALVVLDLSQNPERQNLLQQLQEVETMIAAESSRFTNENPIMQDLFQKRNNLQTLLETRTKEILKSSSLKGDNNPNIFMFQNTSRITMLDQLIVTQNEIAKRLTRRQVLVANQERLRINLDQFPTIAAQYDEVARQLDLKKGLLDTLANQRETLRVEAAQQDVPWKIISAPAIPRGPDGLPISFPPDPKKKMIAGMGSGLVLGLLLAIAWERSRNIFYSNSDLKFGLGYSVWGELPLLDSGIAHDKDALEDEVLPTEANEAIVAMGEDRGQQIYTNFYFQYQEQGIRSMAMTAIDNESGQASVTMQFARAAVNAGQTVLVIDTNLQHPDIHHHGNNTDELEQGLVNVLNSDTDPQQLLNLVHYEDGLAIIPVGTMNAGHPIRLQRWLSRLDPALQTLTHKYDLVIYNAPLLTVPDTPFLLNRTDGVCLIVRLKYTSQSQTHQALTTVEKFQIPVLGVIATI</sequence>
<proteinExistence type="predicted"/>
<dbReference type="InParanoid" id="Q6ZES8"/>
<keyword evidence="3" id="KW-0614">Plasmid</keyword>
<feature type="transmembrane region" description="Helical" evidence="2">
    <location>
        <begin position="41"/>
        <end position="59"/>
    </location>
</feature>
<dbReference type="PANTHER" id="PTHR32309">
    <property type="entry name" value="TYROSINE-PROTEIN KINASE"/>
    <property type="match status" value="1"/>
</dbReference>